<organism evidence="2">
    <name type="scientific">Clastoptera arizonana</name>
    <name type="common">Arizona spittle bug</name>
    <dbReference type="NCBI Taxonomy" id="38151"/>
    <lineage>
        <taxon>Eukaryota</taxon>
        <taxon>Metazoa</taxon>
        <taxon>Ecdysozoa</taxon>
        <taxon>Arthropoda</taxon>
        <taxon>Hexapoda</taxon>
        <taxon>Insecta</taxon>
        <taxon>Pterygota</taxon>
        <taxon>Neoptera</taxon>
        <taxon>Paraneoptera</taxon>
        <taxon>Hemiptera</taxon>
        <taxon>Auchenorrhyncha</taxon>
        <taxon>Cercopoidea</taxon>
        <taxon>Clastopteridae</taxon>
        <taxon>Clastoptera</taxon>
    </lineage>
</organism>
<sequence>MISFNTVYTFIYLYIRQFIKWFLRKTTKLCELQRICYGEPVGCLRSRGVEYSLSLSRDVNIKEMIKFLNKVTDERRMYGATLKTALEKSIHIILLTKQINPGIHKQFIQSFGRCIEHIWGYRQLFEEVEFSRTTQYNADNPEHEEKLLKLWNLLMPKIKLSGRVSKQWRDIGFQGDDPKTDFRGMGILGLDNLIYFAEEYPEAVNHVLSHSMHPKYGYAFAIVGINLTSMAYHLFKDGTAKTHVYNVSKSLPSMRIFHQFYCYLFYEFDKFWIEAKPSNVMEFTYIRDKFESNIRTFFLNPHSVGRFNIKVDLI</sequence>
<dbReference type="PROSITE" id="PS51335">
    <property type="entry name" value="ELMO"/>
    <property type="match status" value="1"/>
</dbReference>
<feature type="domain" description="ELMO" evidence="1">
    <location>
        <begin position="142"/>
        <end position="298"/>
    </location>
</feature>
<dbReference type="GO" id="GO:0005096">
    <property type="term" value="F:GTPase activator activity"/>
    <property type="evidence" value="ECO:0007669"/>
    <property type="project" value="TreeGrafter"/>
</dbReference>
<dbReference type="AlphaFoldDB" id="A0A1B6DGG5"/>
<dbReference type="PANTHER" id="PTHR12771:SF51">
    <property type="entry name" value="LD01482P"/>
    <property type="match status" value="1"/>
</dbReference>
<gene>
    <name evidence="2" type="ORF">g.9834</name>
</gene>
<dbReference type="InterPro" id="IPR006816">
    <property type="entry name" value="ELMO_dom"/>
</dbReference>
<dbReference type="PANTHER" id="PTHR12771">
    <property type="entry name" value="ENGULFMENT AND CELL MOTILITY"/>
    <property type="match status" value="1"/>
</dbReference>
<name>A0A1B6DGG5_9HEMI</name>
<dbReference type="Pfam" id="PF04727">
    <property type="entry name" value="ELMO_CED12"/>
    <property type="match status" value="1"/>
</dbReference>
<proteinExistence type="predicted"/>
<evidence type="ECO:0000259" key="1">
    <source>
        <dbReference type="PROSITE" id="PS51335"/>
    </source>
</evidence>
<evidence type="ECO:0000313" key="2">
    <source>
        <dbReference type="EMBL" id="JAS24748.1"/>
    </source>
</evidence>
<reference evidence="2" key="1">
    <citation type="submission" date="2015-12" db="EMBL/GenBank/DDBJ databases">
        <title>De novo transcriptome assembly of four potential Pierce s Disease insect vectors from Arizona vineyards.</title>
        <authorList>
            <person name="Tassone E.E."/>
        </authorList>
    </citation>
    <scope>NUCLEOTIDE SEQUENCE</scope>
</reference>
<protein>
    <recommendedName>
        <fullName evidence="1">ELMO domain-containing protein</fullName>
    </recommendedName>
</protein>
<dbReference type="InterPro" id="IPR050868">
    <property type="entry name" value="ELMO_domain-containing"/>
</dbReference>
<dbReference type="EMBL" id="GEDC01012550">
    <property type="protein sequence ID" value="JAS24748.1"/>
    <property type="molecule type" value="Transcribed_RNA"/>
</dbReference>
<accession>A0A1B6DGG5</accession>